<keyword evidence="2" id="KW-1133">Transmembrane helix</keyword>
<dbReference type="EMBL" id="JBHMEI010000062">
    <property type="protein sequence ID" value="MFB9207603.1"/>
    <property type="molecule type" value="Genomic_DNA"/>
</dbReference>
<reference evidence="4 5" key="1">
    <citation type="submission" date="2024-09" db="EMBL/GenBank/DDBJ databases">
        <authorList>
            <person name="Sun Q."/>
            <person name="Mori K."/>
        </authorList>
    </citation>
    <scope>NUCLEOTIDE SEQUENCE [LARGE SCALE GENOMIC DNA]</scope>
    <source>
        <strain evidence="4 5">CCM 3426</strain>
    </source>
</reference>
<dbReference type="InterPro" id="IPR027417">
    <property type="entry name" value="P-loop_NTPase"/>
</dbReference>
<dbReference type="PANTHER" id="PTHR19879">
    <property type="entry name" value="TRANSCRIPTION INITIATION FACTOR TFIID"/>
    <property type="match status" value="1"/>
</dbReference>
<gene>
    <name evidence="4" type="ORF">ACFFV7_40925</name>
</gene>
<dbReference type="SUPFAM" id="SSF50978">
    <property type="entry name" value="WD40 repeat-like"/>
    <property type="match status" value="1"/>
</dbReference>
<keyword evidence="1" id="KW-0853">WD repeat</keyword>
<dbReference type="InterPro" id="IPR036322">
    <property type="entry name" value="WD40_repeat_dom_sf"/>
</dbReference>
<dbReference type="SUPFAM" id="SSF52540">
    <property type="entry name" value="P-loop containing nucleoside triphosphate hydrolases"/>
    <property type="match status" value="1"/>
</dbReference>
<dbReference type="InterPro" id="IPR001680">
    <property type="entry name" value="WD40_rpt"/>
</dbReference>
<protein>
    <submittedName>
        <fullName evidence="4">AAA family ATPase</fullName>
    </submittedName>
</protein>
<dbReference type="Pfam" id="PF20703">
    <property type="entry name" value="nSTAND1"/>
    <property type="match status" value="1"/>
</dbReference>
<keyword evidence="2" id="KW-0472">Membrane</keyword>
<dbReference type="InterPro" id="IPR049052">
    <property type="entry name" value="nSTAND1"/>
</dbReference>
<dbReference type="PROSITE" id="PS50082">
    <property type="entry name" value="WD_REPEATS_2"/>
    <property type="match status" value="1"/>
</dbReference>
<organism evidence="4 5">
    <name type="scientific">Nonomuraea spiralis</name>
    <dbReference type="NCBI Taxonomy" id="46182"/>
    <lineage>
        <taxon>Bacteria</taxon>
        <taxon>Bacillati</taxon>
        <taxon>Actinomycetota</taxon>
        <taxon>Actinomycetes</taxon>
        <taxon>Streptosporangiales</taxon>
        <taxon>Streptosporangiaceae</taxon>
        <taxon>Nonomuraea</taxon>
    </lineage>
</organism>
<keyword evidence="5" id="KW-1185">Reference proteome</keyword>
<feature type="repeat" description="WD" evidence="1">
    <location>
        <begin position="1194"/>
        <end position="1216"/>
    </location>
</feature>
<evidence type="ECO:0000313" key="5">
    <source>
        <dbReference type="Proteomes" id="UP001589647"/>
    </source>
</evidence>
<dbReference type="SMART" id="SM00320">
    <property type="entry name" value="WD40"/>
    <property type="match status" value="8"/>
</dbReference>
<dbReference type="Gene3D" id="3.40.50.1460">
    <property type="match status" value="1"/>
</dbReference>
<feature type="transmembrane region" description="Helical" evidence="2">
    <location>
        <begin position="694"/>
        <end position="713"/>
    </location>
</feature>
<evidence type="ECO:0000256" key="1">
    <source>
        <dbReference type="PROSITE-ProRule" id="PRU00221"/>
    </source>
</evidence>
<keyword evidence="2" id="KW-0812">Transmembrane</keyword>
<evidence type="ECO:0000256" key="2">
    <source>
        <dbReference type="SAM" id="Phobius"/>
    </source>
</evidence>
<dbReference type="InterPro" id="IPR015943">
    <property type="entry name" value="WD40/YVTN_repeat-like_dom_sf"/>
</dbReference>
<dbReference type="SUPFAM" id="SSF101908">
    <property type="entry name" value="Putative isomerase YbhE"/>
    <property type="match status" value="1"/>
</dbReference>
<sequence length="1427" mass="153349">MLLVGTGRHLPGSMLTAVPAVEQTLLDLGRCLIDRAGLESGSLTVLLDPDDPRLFGDALVKAADEADDVLLLYYVGHGLLNVDGELHLATRATMDLTRGIAAHQALPYSTIAEVLAACRAPLLVTMLDCCFAGRATGVPRTGVDSVFAANIGGSYVLAAAGVDEAAWAPDGARHTAFSGALVDLLVNGDPAAGPRLTLDEVYRSLCRTMTAQNRPAPRRHAHDRGDRQPLVLNSAYAADARGVSAEIVPYRGLAPYGMQDADLFFGRSDLVATLIDRVAAQPPRTGPLLLTGPSGVGKSSLLRAGLVPALHRTPQAGAVVFTPTADPFRVLAEQFAELAGCSLAELAQRLYDDPRHLAELLAEAVPQRRVVIIDQFEEIFTLCSVQTRRAFLAAVHAACSAAVVVLAVRADFLGQCMQQEALKDAVSQMIPIFALPPERLRQVIERPAHLAGLAVEASLTDLLIEDTTAAGMDNALPLLSHALLRTWKAGRGSAITVTDYLSTGRVSGALQETADAIIKGLDLDGRQIARRLLTRLVRIGAGAGQDVIDTAQPIPLDELRPAPGTPEREAFQQVLDRFIAARLITVDAHTARIAHEALIHSWPRLREWLATDRAALFRRQQLDQHAREWAAHGHDSSFLYGGTRLDALVDDQARWEEDLRRFGSLPELSANFRHASLKARERASRARRRQRTTVILSLVVALIAATAVAITAVTTARDNDEQRLISLSQKVASDSVRLADLDGNLSRSLAATAYGLSPTTAARHALARAWNDTRRALFVGENPPTLTAVSGRIGGQDVIVTGHDNGTITIWDALHAVRLRTMRSSGAVNSLAWADLPAPTIISGHQSGHMVLWDAQTGQLLQDIETPAELNSLCVSSVSGAPVLVSAHTNGRVYLWTRETATILRTVRTGGIDAQVGCGQVDGSPMIAIGVVIPDKHRGTGRLDIREAATGRLVHSAPTGRVSRLAWAELLGRPVLLEESRIGGNIVTHTAAIWDARRWTILHEQSQRWGTVSPALGELDGRPVLAYGAQGGVQVWDPATDQVVREYKGESNPTEPDTPVVVMWLDGGKSLAAVYRRGVIAVWNPRIKPWRMLESHPPSSLATGLIGGRSVLAVQAWKEPIEVWDLASGKRLRTVDLHSDVYGMEWGELGGQPAIASWLDDDKVIIWSPASGARMNTFKVGAKQRTMAWAQGQLVTGGSDGSLRIWEPGTGRLISEKKGNAAISSLAVGHLDGTTIIAAGYDNGDIILWSPAADIPLRTMTVSGSVDSLAWQDLGTEPVLAVGQFTEGRNNVQLWSSRTGTPLSSLPIPEGLRAVSWSVDGGRPVLVTAKDNNILTTWDPIALVPLNSQTIPYAAGGMLLPVIIDGRPMIVSADLEVLNDTPVQVWDMALPAGLLPKVCQLITRPLSRQEWRIYVGTSEPYRDACHT</sequence>
<evidence type="ECO:0000259" key="3">
    <source>
        <dbReference type="Pfam" id="PF20703"/>
    </source>
</evidence>
<evidence type="ECO:0000313" key="4">
    <source>
        <dbReference type="EMBL" id="MFB9207603.1"/>
    </source>
</evidence>
<dbReference type="RefSeq" id="WP_189654164.1">
    <property type="nucleotide sequence ID" value="NZ_BMRC01000060.1"/>
</dbReference>
<name>A0ABV5IU68_9ACTN</name>
<dbReference type="Gene3D" id="2.130.10.10">
    <property type="entry name" value="YVTN repeat-like/Quinoprotein amine dehydrogenase"/>
    <property type="match status" value="3"/>
</dbReference>
<proteinExistence type="predicted"/>
<comment type="caution">
    <text evidence="4">The sequence shown here is derived from an EMBL/GenBank/DDBJ whole genome shotgun (WGS) entry which is preliminary data.</text>
</comment>
<dbReference type="Proteomes" id="UP001589647">
    <property type="component" value="Unassembled WGS sequence"/>
</dbReference>
<feature type="domain" description="Novel STAND NTPase 1" evidence="3">
    <location>
        <begin position="249"/>
        <end position="636"/>
    </location>
</feature>
<accession>A0ABV5IU68</accession>
<dbReference type="PANTHER" id="PTHR19879:SF9">
    <property type="entry name" value="TRANSCRIPTION INITIATION FACTOR TFIID SUBUNIT 5"/>
    <property type="match status" value="1"/>
</dbReference>
<dbReference type="Gene3D" id="3.40.50.300">
    <property type="entry name" value="P-loop containing nucleotide triphosphate hydrolases"/>
    <property type="match status" value="1"/>
</dbReference>
<dbReference type="NCBIfam" id="NF047832">
    <property type="entry name" value="caspase_w_EACC1"/>
    <property type="match status" value="1"/>
</dbReference>
<feature type="transmembrane region" description="Helical" evidence="2">
    <location>
        <begin position="390"/>
        <end position="408"/>
    </location>
</feature>